<gene>
    <name evidence="1" type="ORF">NCTC8540_01459</name>
</gene>
<sequence length="119" mass="13663">MKRDWDLIREILLKLERQANARGLLKDNGFVGYSPETVSYHFKLLSDAGLIEAVDYSSMNELTLVARSLTWQGHEFLDKIRNETVWNDLKTFIKTKSLDLSFESIKQVATHIIASMLSS</sequence>
<dbReference type="Pfam" id="PF10711">
    <property type="entry name" value="DUF2513"/>
    <property type="match status" value="1"/>
</dbReference>
<organism evidence="1 2">
    <name type="scientific">Canicola haemoglobinophilus</name>
    <dbReference type="NCBI Taxonomy" id="733"/>
    <lineage>
        <taxon>Bacteria</taxon>
        <taxon>Pseudomonadati</taxon>
        <taxon>Pseudomonadota</taxon>
        <taxon>Gammaproteobacteria</taxon>
        <taxon>Pasteurellales</taxon>
        <taxon>Pasteurellaceae</taxon>
        <taxon>Canicola</taxon>
    </lineage>
</organism>
<dbReference type="Proteomes" id="UP000254496">
    <property type="component" value="Unassembled WGS sequence"/>
</dbReference>
<reference evidence="1 2" key="1">
    <citation type="submission" date="2018-06" db="EMBL/GenBank/DDBJ databases">
        <authorList>
            <consortium name="Pathogen Informatics"/>
            <person name="Doyle S."/>
        </authorList>
    </citation>
    <scope>NUCLEOTIDE SEQUENCE [LARGE SCALE GENOMIC DNA]</scope>
    <source>
        <strain evidence="1 2">NCTC8540</strain>
    </source>
</reference>
<evidence type="ECO:0000313" key="1">
    <source>
        <dbReference type="EMBL" id="STO68941.1"/>
    </source>
</evidence>
<protein>
    <recommendedName>
        <fullName evidence="3">DUF2513 domain-containing protein</fullName>
    </recommendedName>
</protein>
<name>A0AB38H9Y9_9PAST</name>
<evidence type="ECO:0000313" key="2">
    <source>
        <dbReference type="Proteomes" id="UP000254496"/>
    </source>
</evidence>
<accession>A0AB38H9Y9</accession>
<evidence type="ECO:0008006" key="3">
    <source>
        <dbReference type="Google" id="ProtNLM"/>
    </source>
</evidence>
<dbReference type="RefSeq" id="WP_115073142.1">
    <property type="nucleotide sequence ID" value="NZ_UGHE01000002.1"/>
</dbReference>
<dbReference type="AlphaFoldDB" id="A0AB38H9Y9"/>
<proteinExistence type="predicted"/>
<dbReference type="EMBL" id="UGHJ01000001">
    <property type="protein sequence ID" value="STO68941.1"/>
    <property type="molecule type" value="Genomic_DNA"/>
</dbReference>
<dbReference type="InterPro" id="IPR019650">
    <property type="entry name" value="DUF2513"/>
</dbReference>
<comment type="caution">
    <text evidence="1">The sequence shown here is derived from an EMBL/GenBank/DDBJ whole genome shotgun (WGS) entry which is preliminary data.</text>
</comment>